<organism evidence="4 5">
    <name type="scientific">Pseudallescheria apiosperma</name>
    <name type="common">Scedosporium apiospermum</name>
    <dbReference type="NCBI Taxonomy" id="563466"/>
    <lineage>
        <taxon>Eukaryota</taxon>
        <taxon>Fungi</taxon>
        <taxon>Dikarya</taxon>
        <taxon>Ascomycota</taxon>
        <taxon>Pezizomycotina</taxon>
        <taxon>Sordariomycetes</taxon>
        <taxon>Hypocreomycetidae</taxon>
        <taxon>Microascales</taxon>
        <taxon>Microascaceae</taxon>
        <taxon>Scedosporium</taxon>
    </lineage>
</organism>
<dbReference type="InterPro" id="IPR021109">
    <property type="entry name" value="Peptidase_aspartic_dom_sf"/>
</dbReference>
<evidence type="ECO:0000259" key="3">
    <source>
        <dbReference type="PROSITE" id="PS51767"/>
    </source>
</evidence>
<dbReference type="CDD" id="cd05471">
    <property type="entry name" value="pepsin_like"/>
    <property type="match status" value="1"/>
</dbReference>
<proteinExistence type="inferred from homology"/>
<dbReference type="PRINTS" id="PR00792">
    <property type="entry name" value="PEPSIN"/>
</dbReference>
<evidence type="ECO:0000313" key="5">
    <source>
        <dbReference type="Proteomes" id="UP000028545"/>
    </source>
</evidence>
<keyword evidence="5" id="KW-1185">Reference proteome</keyword>
<dbReference type="PANTHER" id="PTHR47966:SF68">
    <property type="entry name" value="PEPTIDASE A1 DOMAIN-CONTAINING PROTEIN"/>
    <property type="match status" value="1"/>
</dbReference>
<evidence type="ECO:0000256" key="2">
    <source>
        <dbReference type="SAM" id="SignalP"/>
    </source>
</evidence>
<comment type="caution">
    <text evidence="4">The sequence shown here is derived from an EMBL/GenBank/DDBJ whole genome shotgun (WGS) entry which is preliminary data.</text>
</comment>
<dbReference type="InterPro" id="IPR033121">
    <property type="entry name" value="PEPTIDASE_A1"/>
</dbReference>
<sequence length="391" mass="41806">MSTVTRLLGALAIAACVGNASVIELPIIIDNGYPVVEVEVGTPPAKYRLLFDTGSAASWAVDSYCAETCQNFSGYDRVGYNVSASSTGSYTGGYAYIDYLGGQTIGPAVQDVFAIGSAVWNQTFIAAASSSWGNIPGDGFLGMAFAVIADGDTNTVVETLLAQDALDEPKFGIYYGTELRNTGGVPGIGAITLGSSREEELVEGELVTVPLQQSNGEYQVWRTDFKAVTGSRTIGDEVVETTTNLDLAWAVFDTGGGRITLPKSKTLPIYESLGWNFTQLLNGERILDCSEFNSSWSVSFTLGSSADPKIITMTGDELAVPGFANRESACWPPFDQGDVEGFALFGTALLKHFYTIWDYGTKGTVKNSEYKPTVSFGTLKPEFRPVPRQVA</sequence>
<dbReference type="HOGENOM" id="CLU_062498_0_0_1"/>
<dbReference type="InterPro" id="IPR034164">
    <property type="entry name" value="Pepsin-like_dom"/>
</dbReference>
<name>A0A084FZ71_PSEDA</name>
<dbReference type="Gene3D" id="2.40.70.10">
    <property type="entry name" value="Acid Proteases"/>
    <property type="match status" value="2"/>
</dbReference>
<dbReference type="AlphaFoldDB" id="A0A084FZ71"/>
<keyword evidence="2" id="KW-0732">Signal</keyword>
<evidence type="ECO:0000313" key="4">
    <source>
        <dbReference type="EMBL" id="KEZ40383.1"/>
    </source>
</evidence>
<dbReference type="GO" id="GO:0000324">
    <property type="term" value="C:fungal-type vacuole"/>
    <property type="evidence" value="ECO:0007669"/>
    <property type="project" value="TreeGrafter"/>
</dbReference>
<feature type="chain" id="PRO_5001775149" description="Peptidase A1 domain-containing protein" evidence="2">
    <location>
        <begin position="21"/>
        <end position="391"/>
    </location>
</feature>
<dbReference type="VEuPathDB" id="FungiDB:SAPIO_CDS8239"/>
<evidence type="ECO:0000256" key="1">
    <source>
        <dbReference type="ARBA" id="ARBA00007447"/>
    </source>
</evidence>
<dbReference type="SUPFAM" id="SSF50630">
    <property type="entry name" value="Acid proteases"/>
    <property type="match status" value="1"/>
</dbReference>
<protein>
    <recommendedName>
        <fullName evidence="3">Peptidase A1 domain-containing protein</fullName>
    </recommendedName>
</protein>
<dbReference type="PANTHER" id="PTHR47966">
    <property type="entry name" value="BETA-SITE APP-CLEAVING ENZYME, ISOFORM A-RELATED"/>
    <property type="match status" value="1"/>
</dbReference>
<gene>
    <name evidence="4" type="ORF">SAPIO_CDS8239</name>
</gene>
<feature type="signal peptide" evidence="2">
    <location>
        <begin position="1"/>
        <end position="20"/>
    </location>
</feature>
<dbReference type="PROSITE" id="PS51767">
    <property type="entry name" value="PEPTIDASE_A1"/>
    <property type="match status" value="1"/>
</dbReference>
<dbReference type="GO" id="GO:0004190">
    <property type="term" value="F:aspartic-type endopeptidase activity"/>
    <property type="evidence" value="ECO:0007669"/>
    <property type="project" value="InterPro"/>
</dbReference>
<dbReference type="Pfam" id="PF00026">
    <property type="entry name" value="Asp"/>
    <property type="match status" value="1"/>
</dbReference>
<dbReference type="GO" id="GO:0006508">
    <property type="term" value="P:proteolysis"/>
    <property type="evidence" value="ECO:0007669"/>
    <property type="project" value="InterPro"/>
</dbReference>
<reference evidence="4 5" key="1">
    <citation type="journal article" date="2014" name="Genome Announc.">
        <title>Draft genome sequence of the pathogenic fungus Scedosporium apiospermum.</title>
        <authorList>
            <person name="Vandeputte P."/>
            <person name="Ghamrawi S."/>
            <person name="Rechenmann M."/>
            <person name="Iltis A."/>
            <person name="Giraud S."/>
            <person name="Fleury M."/>
            <person name="Thornton C."/>
            <person name="Delhaes L."/>
            <person name="Meyer W."/>
            <person name="Papon N."/>
            <person name="Bouchara J.P."/>
        </authorList>
    </citation>
    <scope>NUCLEOTIDE SEQUENCE [LARGE SCALE GENOMIC DNA]</scope>
    <source>
        <strain evidence="4 5">IHEM 14462</strain>
    </source>
</reference>
<dbReference type="InterPro" id="IPR001461">
    <property type="entry name" value="Aspartic_peptidase_A1"/>
</dbReference>
<accession>A0A084FZ71</accession>
<dbReference type="Proteomes" id="UP000028545">
    <property type="component" value="Unassembled WGS sequence"/>
</dbReference>
<dbReference type="OrthoDB" id="771136at2759"/>
<dbReference type="EMBL" id="JOWA01000121">
    <property type="protein sequence ID" value="KEZ40383.1"/>
    <property type="molecule type" value="Genomic_DNA"/>
</dbReference>
<dbReference type="KEGG" id="sapo:SAPIO_CDS8239"/>
<dbReference type="RefSeq" id="XP_016640182.1">
    <property type="nucleotide sequence ID" value="XM_016789919.1"/>
</dbReference>
<dbReference type="GeneID" id="27727311"/>
<comment type="similarity">
    <text evidence="1">Belongs to the peptidase A1 family.</text>
</comment>
<feature type="domain" description="Peptidase A1" evidence="3">
    <location>
        <begin position="34"/>
        <end position="368"/>
    </location>
</feature>
<dbReference type="OMA" id="PRFGIYY"/>